<dbReference type="SUPFAM" id="SSF89392">
    <property type="entry name" value="Prokaryotic lipoproteins and lipoprotein localization factors"/>
    <property type="match status" value="1"/>
</dbReference>
<dbReference type="RefSeq" id="WP_048921341.1">
    <property type="nucleotide sequence ID" value="NZ_CP010777.1"/>
</dbReference>
<dbReference type="Pfam" id="PF03548">
    <property type="entry name" value="LolA"/>
    <property type="match status" value="1"/>
</dbReference>
<accession>A0A0H4W7E5</accession>
<keyword evidence="4" id="KW-1185">Reference proteome</keyword>
<evidence type="ECO:0000256" key="2">
    <source>
        <dbReference type="SAM" id="SignalP"/>
    </source>
</evidence>
<dbReference type="STRING" id="1379910.TH63_13140"/>
<evidence type="ECO:0000256" key="1">
    <source>
        <dbReference type="ARBA" id="ARBA00022729"/>
    </source>
</evidence>
<dbReference type="PANTHER" id="PTHR35869">
    <property type="entry name" value="OUTER-MEMBRANE LIPOPROTEIN CARRIER PROTEIN"/>
    <property type="match status" value="1"/>
</dbReference>
<dbReference type="Gene3D" id="2.50.20.10">
    <property type="entry name" value="Lipoprotein localisation LolA/LolB/LppX"/>
    <property type="match status" value="1"/>
</dbReference>
<dbReference type="EMBL" id="CP010777">
    <property type="protein sequence ID" value="AKQ46356.1"/>
    <property type="molecule type" value="Genomic_DNA"/>
</dbReference>
<sequence>MKRIFSLLLAFLLVVPFAQAQNAQKDPQAQKILDAMSKKYQAMNAFKVSFTQTLESPSTKVKESINGDITVAGNKFRLAVAGQEIINNGATIWTFMKKENEVTISDFDPEEQEMTPNQIYTLYQKGYRYVYAGEEKVGGEAVHVVDLTPDDRDNQVFKVRLHISKKDNSIKSWKMFRKNGNRYTYSVKKFTANPPLENNYFAFDKSKYKGVKVVDLR</sequence>
<dbReference type="PATRIC" id="fig|1379910.4.peg.2853"/>
<dbReference type="AlphaFoldDB" id="A0A0H4W7E5"/>
<dbReference type="CDD" id="cd16325">
    <property type="entry name" value="LolA"/>
    <property type="match status" value="1"/>
</dbReference>
<dbReference type="OrthoDB" id="9810685at2"/>
<dbReference type="PANTHER" id="PTHR35869:SF1">
    <property type="entry name" value="OUTER-MEMBRANE LIPOPROTEIN CARRIER PROTEIN"/>
    <property type="match status" value="1"/>
</dbReference>
<name>A0A0H4W7E5_9BACT</name>
<proteinExistence type="predicted"/>
<dbReference type="InterPro" id="IPR029046">
    <property type="entry name" value="LolA/LolB/LppX"/>
</dbReference>
<protein>
    <submittedName>
        <fullName evidence="3">Cell envelope biogenesis protein LolA</fullName>
    </submittedName>
</protein>
<feature type="signal peptide" evidence="2">
    <location>
        <begin position="1"/>
        <end position="20"/>
    </location>
</feature>
<gene>
    <name evidence="3" type="ORF">TH63_13140</name>
</gene>
<evidence type="ECO:0000313" key="4">
    <source>
        <dbReference type="Proteomes" id="UP000036458"/>
    </source>
</evidence>
<feature type="chain" id="PRO_5005211541" evidence="2">
    <location>
        <begin position="21"/>
        <end position="217"/>
    </location>
</feature>
<organism evidence="3 4">
    <name type="scientific">Rufibacter radiotolerans</name>
    <dbReference type="NCBI Taxonomy" id="1379910"/>
    <lineage>
        <taxon>Bacteria</taxon>
        <taxon>Pseudomonadati</taxon>
        <taxon>Bacteroidota</taxon>
        <taxon>Cytophagia</taxon>
        <taxon>Cytophagales</taxon>
        <taxon>Hymenobacteraceae</taxon>
        <taxon>Rufibacter</taxon>
    </lineage>
</organism>
<dbReference type="InterPro" id="IPR004564">
    <property type="entry name" value="OM_lipoprot_carrier_LolA-like"/>
</dbReference>
<dbReference type="Proteomes" id="UP000036458">
    <property type="component" value="Chromosome"/>
</dbReference>
<evidence type="ECO:0000313" key="3">
    <source>
        <dbReference type="EMBL" id="AKQ46356.1"/>
    </source>
</evidence>
<keyword evidence="1 2" id="KW-0732">Signal</keyword>
<dbReference type="KEGG" id="ruf:TH63_13140"/>
<reference evidence="3 4" key="1">
    <citation type="submission" date="2015-01" db="EMBL/GenBank/DDBJ databases">
        <title>Rufibacter sp./DG31D/ whole genome sequencing.</title>
        <authorList>
            <person name="Kim M.K."/>
            <person name="Srinivasan S."/>
            <person name="Lee J.-J."/>
        </authorList>
    </citation>
    <scope>NUCLEOTIDE SEQUENCE [LARGE SCALE GENOMIC DNA]</scope>
    <source>
        <strain evidence="3 4">DG31D</strain>
    </source>
</reference>